<evidence type="ECO:0000313" key="4">
    <source>
        <dbReference type="Proteomes" id="UP000770785"/>
    </source>
</evidence>
<keyword evidence="4" id="KW-1185">Reference proteome</keyword>
<dbReference type="InterPro" id="IPR003812">
    <property type="entry name" value="Fido"/>
</dbReference>
<name>A0ABX0XDA3_9BACT</name>
<dbReference type="InterPro" id="IPR010982">
    <property type="entry name" value="Lambda_DNA-bd_dom_sf"/>
</dbReference>
<feature type="domain" description="HTH cro/C1-type" evidence="1">
    <location>
        <begin position="33"/>
        <end position="69"/>
    </location>
</feature>
<dbReference type="CDD" id="cd00093">
    <property type="entry name" value="HTH_XRE"/>
    <property type="match status" value="1"/>
</dbReference>
<organism evidence="3 4">
    <name type="scientific">Neolewinella antarctica</name>
    <dbReference type="NCBI Taxonomy" id="442734"/>
    <lineage>
        <taxon>Bacteria</taxon>
        <taxon>Pseudomonadati</taxon>
        <taxon>Bacteroidota</taxon>
        <taxon>Saprospiria</taxon>
        <taxon>Saprospirales</taxon>
        <taxon>Lewinellaceae</taxon>
        <taxon>Neolewinella</taxon>
    </lineage>
</organism>
<dbReference type="GO" id="GO:0003677">
    <property type="term" value="F:DNA binding"/>
    <property type="evidence" value="ECO:0007669"/>
    <property type="project" value="UniProtKB-KW"/>
</dbReference>
<evidence type="ECO:0000259" key="1">
    <source>
        <dbReference type="PROSITE" id="PS50943"/>
    </source>
</evidence>
<reference evidence="3 4" key="1">
    <citation type="submission" date="2020-03" db="EMBL/GenBank/DDBJ databases">
        <title>Genomic Encyclopedia of Type Strains, Phase IV (KMG-IV): sequencing the most valuable type-strain genomes for metagenomic binning, comparative biology and taxonomic classification.</title>
        <authorList>
            <person name="Goeker M."/>
        </authorList>
    </citation>
    <scope>NUCLEOTIDE SEQUENCE [LARGE SCALE GENOMIC DNA]</scope>
    <source>
        <strain evidence="3 4">DSM 105096</strain>
    </source>
</reference>
<accession>A0ABX0XDA3</accession>
<dbReference type="PANTHER" id="PTHR13504:SF38">
    <property type="entry name" value="FIDO DOMAIN-CONTAINING PROTEIN"/>
    <property type="match status" value="1"/>
</dbReference>
<dbReference type="Pfam" id="PF02661">
    <property type="entry name" value="Fic"/>
    <property type="match status" value="1"/>
</dbReference>
<comment type="caution">
    <text evidence="3">The sequence shown here is derived from an EMBL/GenBank/DDBJ whole genome shotgun (WGS) entry which is preliminary data.</text>
</comment>
<gene>
    <name evidence="3" type="ORF">GGR27_002806</name>
</gene>
<dbReference type="InterPro" id="IPR036597">
    <property type="entry name" value="Fido-like_dom_sf"/>
</dbReference>
<dbReference type="Gene3D" id="1.10.3290.10">
    <property type="entry name" value="Fido-like domain"/>
    <property type="match status" value="1"/>
</dbReference>
<dbReference type="EMBL" id="JAATJH010000004">
    <property type="protein sequence ID" value="NJC27293.1"/>
    <property type="molecule type" value="Genomic_DNA"/>
</dbReference>
<dbReference type="PROSITE" id="PS50943">
    <property type="entry name" value="HTH_CROC1"/>
    <property type="match status" value="1"/>
</dbReference>
<feature type="domain" description="Fido" evidence="2">
    <location>
        <begin position="216"/>
        <end position="371"/>
    </location>
</feature>
<protein>
    <submittedName>
        <fullName evidence="3">Fic family protein/predicted XRE-type DNA-binding protein</fullName>
    </submittedName>
</protein>
<dbReference type="SUPFAM" id="SSF47413">
    <property type="entry name" value="lambda repressor-like DNA-binding domains"/>
    <property type="match status" value="1"/>
</dbReference>
<dbReference type="SUPFAM" id="SSF140931">
    <property type="entry name" value="Fic-like"/>
    <property type="match status" value="1"/>
</dbReference>
<dbReference type="Gene3D" id="1.10.260.40">
    <property type="entry name" value="lambda repressor-like DNA-binding domains"/>
    <property type="match status" value="1"/>
</dbReference>
<proteinExistence type="predicted"/>
<dbReference type="RefSeq" id="WP_168038245.1">
    <property type="nucleotide sequence ID" value="NZ_JAATJH010000004.1"/>
</dbReference>
<dbReference type="Pfam" id="PF01381">
    <property type="entry name" value="HTH_3"/>
    <property type="match status" value="1"/>
</dbReference>
<sequence>MSPTFQDHSRNEYSLSLHKALMDEIRCYLEYEGVSQSQFARQIGVSKSYVSQMLNGKSDLKLSTLVNLAYQVGKVPHLIFSDRPLQPYSIDEVEEVLVVNDPGKGYGKNSILDKVNWQAVTSLRELQQYTSMKAEVDALRPFDKRMEAHVLQQYLRIWNYNSNAIEGNHLTYGETEALLLHGITAKGKPLKDHLDILGHRDAVELMLAMIKGDRRITQADIRELHKIMLKENYQQNARRPDGQRVFRTIHVGVYKREPNHVVTADGDKHYYAEPSAVPGLMAELLDWYHLAADEGKVHPLILATIFHHEFVAIHPFDDGNGRIGRILMNFILMRAGYPLAVIPVSNRDEYYRSLMAADDGDYLALTQFIGKRLYSALDIQLTTARGEDIGGSRWET</sequence>
<keyword evidence="3" id="KW-0238">DNA-binding</keyword>
<evidence type="ECO:0000313" key="3">
    <source>
        <dbReference type="EMBL" id="NJC27293.1"/>
    </source>
</evidence>
<dbReference type="InterPro" id="IPR001387">
    <property type="entry name" value="Cro/C1-type_HTH"/>
</dbReference>
<dbReference type="SMART" id="SM00530">
    <property type="entry name" value="HTH_XRE"/>
    <property type="match status" value="1"/>
</dbReference>
<dbReference type="PANTHER" id="PTHR13504">
    <property type="entry name" value="FIDO DOMAIN-CONTAINING PROTEIN DDB_G0283145"/>
    <property type="match status" value="1"/>
</dbReference>
<dbReference type="Proteomes" id="UP000770785">
    <property type="component" value="Unassembled WGS sequence"/>
</dbReference>
<dbReference type="PROSITE" id="PS51459">
    <property type="entry name" value="FIDO"/>
    <property type="match status" value="1"/>
</dbReference>
<evidence type="ECO:0000259" key="2">
    <source>
        <dbReference type="PROSITE" id="PS51459"/>
    </source>
</evidence>
<dbReference type="InterPro" id="IPR040198">
    <property type="entry name" value="Fido_containing"/>
</dbReference>